<feature type="domain" description="SP-RING-type" evidence="12">
    <location>
        <begin position="298"/>
        <end position="379"/>
    </location>
</feature>
<name>A0AAV1KNY1_9NEOP</name>
<dbReference type="GO" id="GO:0061665">
    <property type="term" value="F:SUMO ligase activity"/>
    <property type="evidence" value="ECO:0007669"/>
    <property type="project" value="TreeGrafter"/>
</dbReference>
<dbReference type="InterPro" id="IPR038654">
    <property type="entry name" value="PINIT_sf"/>
</dbReference>
<evidence type="ECO:0000256" key="5">
    <source>
        <dbReference type="ARBA" id="ARBA00022723"/>
    </source>
</evidence>
<feature type="compositionally biased region" description="Low complexity" evidence="11">
    <location>
        <begin position="716"/>
        <end position="734"/>
    </location>
</feature>
<evidence type="ECO:0000256" key="4">
    <source>
        <dbReference type="ARBA" id="ARBA00022679"/>
    </source>
</evidence>
<dbReference type="EMBL" id="CAVLGL010000068">
    <property type="protein sequence ID" value="CAK1584753.1"/>
    <property type="molecule type" value="Genomic_DNA"/>
</dbReference>
<keyword evidence="8" id="KW-0862">Zinc</keyword>
<protein>
    <recommendedName>
        <fullName evidence="16">E3 SUMO-protein ligase PIAS3</fullName>
    </recommendedName>
</protein>
<evidence type="ECO:0000256" key="8">
    <source>
        <dbReference type="ARBA" id="ARBA00022833"/>
    </source>
</evidence>
<evidence type="ECO:0000256" key="1">
    <source>
        <dbReference type="ARBA" id="ARBA00004123"/>
    </source>
</evidence>
<evidence type="ECO:0000259" key="12">
    <source>
        <dbReference type="PROSITE" id="PS51044"/>
    </source>
</evidence>
<evidence type="ECO:0000313" key="14">
    <source>
        <dbReference type="EMBL" id="CAK1584753.1"/>
    </source>
</evidence>
<evidence type="ECO:0000256" key="3">
    <source>
        <dbReference type="ARBA" id="ARBA00005383"/>
    </source>
</evidence>
<comment type="subcellular location">
    <subcellularLocation>
        <location evidence="1">Nucleus</location>
    </subcellularLocation>
</comment>
<feature type="compositionally biased region" description="Basic and acidic residues" evidence="11">
    <location>
        <begin position="584"/>
        <end position="594"/>
    </location>
</feature>
<dbReference type="FunFam" id="3.30.40.10:FF:000247">
    <property type="entry name" value="Uncharacterized protein, isoform B"/>
    <property type="match status" value="1"/>
</dbReference>
<feature type="compositionally biased region" description="Low complexity" evidence="11">
    <location>
        <begin position="547"/>
        <end position="561"/>
    </location>
</feature>
<dbReference type="InterPro" id="IPR023321">
    <property type="entry name" value="PINIT"/>
</dbReference>
<feature type="region of interest" description="Disordered" evidence="11">
    <location>
        <begin position="16"/>
        <end position="49"/>
    </location>
</feature>
<feature type="region of interest" description="Disordered" evidence="11">
    <location>
        <begin position="646"/>
        <end position="735"/>
    </location>
</feature>
<evidence type="ECO:0008006" key="16">
    <source>
        <dbReference type="Google" id="ProtNLM"/>
    </source>
</evidence>
<dbReference type="GO" id="GO:0000785">
    <property type="term" value="C:chromatin"/>
    <property type="evidence" value="ECO:0007669"/>
    <property type="project" value="TreeGrafter"/>
</dbReference>
<dbReference type="InterPro" id="IPR013083">
    <property type="entry name" value="Znf_RING/FYVE/PHD"/>
</dbReference>
<dbReference type="PROSITE" id="PS51466">
    <property type="entry name" value="PINIT"/>
    <property type="match status" value="1"/>
</dbReference>
<sequence length="836" mass="89957">MSRYYDYGNAISWNSQALPSSGVGPGSGSQGKDPLAPALPGPRSMYQHPAVTGYNPQDSRAQALPVTARQSPMYAGGMYHGYGGAGAGATLAPMPSLSPTAPLPPFPVHPDVKFKKLPFYDVMAELMKPSTMMPMQAGRMQEGTFIFHLTPQQATEIASGKDIVGTSNKLDYVIQAQLRFCLLETSCEQEDYFPPSVNVKVNNKMCPLPNPIPTNKPMPEPKRPPRPVNISSLVKLSPTVANTIHVTWAADFTRAYVLSVFLVRKLTSAELLQRLKNKGTKNPDYTRSLIKEKLSEDYDSEIATTSLRVSLMCPLGKMRMSCPCRPANCPHLQCFDASLFLQMNERKPTWLCPVCDRPAPYDSLVVDGYFLEVLTSGRLSGECNEIQLHADGSWSAHAPPPRAPVPVPPAPEPVTLIPDDLEIIPVDGTGGVKRAAVGEARTAKPTELLVDLTSDSDDEVPLKRKVPQSKQTPPIIETNNFKTDDYASSNAVEAVSSSGYRSPGGCGAGGGAGAGGAGGAAGVISLDSPSPPARASPPPDAAPDPAPAHSSHSAHSTPPDHCTSNSTEREDNESAAAHWAPYADADRENHDSYRRTAYNRTMEKQPDEPEDFTNEPLPLMSEPMEGQDAVASTLATPFAQPIIAASKSKAQKQREYRQRIAASRTPAQVAAARKSKNERQRNNRLRKAANLAIASGSLEATTTSSSRSGEESNNVQTRNQRQYAQQQSTTSADQSVERVNLTNEAVASTSATPFAKPITAAPKTRAEIQREYRQRVAASKTLAQAAAAREARNVRDRNNRLCQAANLAIASGSLEATTTSSSRSGQRLNTVHIDTQ</sequence>
<dbReference type="FunFam" id="2.60.120.780:FF:000001">
    <property type="entry name" value="E3 SUMO-protein ligase PIAS2 isoform X1"/>
    <property type="match status" value="1"/>
</dbReference>
<evidence type="ECO:0000256" key="2">
    <source>
        <dbReference type="ARBA" id="ARBA00004718"/>
    </source>
</evidence>
<evidence type="ECO:0000256" key="11">
    <source>
        <dbReference type="SAM" id="MobiDB-lite"/>
    </source>
</evidence>
<dbReference type="GO" id="GO:0005634">
    <property type="term" value="C:nucleus"/>
    <property type="evidence" value="ECO:0007669"/>
    <property type="project" value="UniProtKB-SubCell"/>
</dbReference>
<dbReference type="AlphaFoldDB" id="A0AAV1KNY1"/>
<dbReference type="GO" id="GO:0008270">
    <property type="term" value="F:zinc ion binding"/>
    <property type="evidence" value="ECO:0007669"/>
    <property type="project" value="UniProtKB-KW"/>
</dbReference>
<dbReference type="PANTHER" id="PTHR10782">
    <property type="entry name" value="ZINC FINGER MIZ DOMAIN-CONTAINING PROTEIN"/>
    <property type="match status" value="1"/>
</dbReference>
<dbReference type="Pfam" id="PF14324">
    <property type="entry name" value="PINIT"/>
    <property type="match status" value="1"/>
</dbReference>
<feature type="domain" description="PINIT" evidence="13">
    <location>
        <begin position="100"/>
        <end position="266"/>
    </location>
</feature>
<feature type="region of interest" description="Disordered" evidence="11">
    <location>
        <begin position="815"/>
        <end position="836"/>
    </location>
</feature>
<dbReference type="GO" id="GO:0016925">
    <property type="term" value="P:protein sumoylation"/>
    <property type="evidence" value="ECO:0007669"/>
    <property type="project" value="TreeGrafter"/>
</dbReference>
<comment type="similarity">
    <text evidence="3">Belongs to the PIAS family.</text>
</comment>
<comment type="caution">
    <text evidence="14">The sequence shown here is derived from an EMBL/GenBank/DDBJ whole genome shotgun (WGS) entry which is preliminary data.</text>
</comment>
<dbReference type="Gene3D" id="3.30.40.10">
    <property type="entry name" value="Zinc/RING finger domain, C3HC4 (zinc finger)"/>
    <property type="match status" value="1"/>
</dbReference>
<dbReference type="InterPro" id="IPR004181">
    <property type="entry name" value="Znf_MIZ"/>
</dbReference>
<dbReference type="Proteomes" id="UP001314205">
    <property type="component" value="Unassembled WGS sequence"/>
</dbReference>
<dbReference type="Pfam" id="PF02891">
    <property type="entry name" value="zf-MIZ"/>
    <property type="match status" value="1"/>
</dbReference>
<evidence type="ECO:0000259" key="13">
    <source>
        <dbReference type="PROSITE" id="PS51466"/>
    </source>
</evidence>
<evidence type="ECO:0000256" key="7">
    <source>
        <dbReference type="ARBA" id="ARBA00022786"/>
    </source>
</evidence>
<feature type="compositionally biased region" description="Pro residues" evidence="11">
    <location>
        <begin position="529"/>
        <end position="546"/>
    </location>
</feature>
<keyword evidence="5" id="KW-0479">Metal-binding</keyword>
<dbReference type="Gene3D" id="2.60.120.780">
    <property type="entry name" value="PINIT domain"/>
    <property type="match status" value="1"/>
</dbReference>
<feature type="region of interest" description="Disordered" evidence="11">
    <location>
        <begin position="450"/>
        <end position="483"/>
    </location>
</feature>
<feature type="region of interest" description="Disordered" evidence="11">
    <location>
        <begin position="522"/>
        <end position="622"/>
    </location>
</feature>
<keyword evidence="15" id="KW-1185">Reference proteome</keyword>
<keyword evidence="4" id="KW-0808">Transferase</keyword>
<evidence type="ECO:0000313" key="15">
    <source>
        <dbReference type="Proteomes" id="UP001314205"/>
    </source>
</evidence>
<accession>A0AAV1KNY1</accession>
<dbReference type="PANTHER" id="PTHR10782:SF94">
    <property type="entry name" value="SUPPRESSOR OF VARIEGATION 2-10, ISOFORM I"/>
    <property type="match status" value="1"/>
</dbReference>
<evidence type="ECO:0000256" key="10">
    <source>
        <dbReference type="PROSITE-ProRule" id="PRU00452"/>
    </source>
</evidence>
<organism evidence="14 15">
    <name type="scientific">Parnassius mnemosyne</name>
    <name type="common">clouded apollo</name>
    <dbReference type="NCBI Taxonomy" id="213953"/>
    <lineage>
        <taxon>Eukaryota</taxon>
        <taxon>Metazoa</taxon>
        <taxon>Ecdysozoa</taxon>
        <taxon>Arthropoda</taxon>
        <taxon>Hexapoda</taxon>
        <taxon>Insecta</taxon>
        <taxon>Pterygota</taxon>
        <taxon>Neoptera</taxon>
        <taxon>Endopterygota</taxon>
        <taxon>Lepidoptera</taxon>
        <taxon>Glossata</taxon>
        <taxon>Ditrysia</taxon>
        <taxon>Papilionoidea</taxon>
        <taxon>Papilionidae</taxon>
        <taxon>Parnassiinae</taxon>
        <taxon>Parnassini</taxon>
        <taxon>Parnassius</taxon>
        <taxon>Driopa</taxon>
    </lineage>
</organism>
<dbReference type="GO" id="GO:0003712">
    <property type="term" value="F:transcription coregulator activity"/>
    <property type="evidence" value="ECO:0007669"/>
    <property type="project" value="TreeGrafter"/>
</dbReference>
<dbReference type="GO" id="GO:0097240">
    <property type="term" value="P:chromosome attachment to the nuclear envelope"/>
    <property type="evidence" value="ECO:0007669"/>
    <property type="project" value="UniProtKB-ARBA"/>
</dbReference>
<dbReference type="GO" id="GO:0006357">
    <property type="term" value="P:regulation of transcription by RNA polymerase II"/>
    <property type="evidence" value="ECO:0007669"/>
    <property type="project" value="TreeGrafter"/>
</dbReference>
<comment type="pathway">
    <text evidence="2">Protein modification; protein sumoylation.</text>
</comment>
<feature type="compositionally biased region" description="Polar residues" evidence="11">
    <location>
        <begin position="468"/>
        <end position="481"/>
    </location>
</feature>
<gene>
    <name evidence="14" type="ORF">PARMNEM_LOCUS5932</name>
</gene>
<reference evidence="14 15" key="1">
    <citation type="submission" date="2023-11" db="EMBL/GenBank/DDBJ databases">
        <authorList>
            <person name="Hedman E."/>
            <person name="Englund M."/>
            <person name="Stromberg M."/>
            <person name="Nyberg Akerstrom W."/>
            <person name="Nylinder S."/>
            <person name="Jareborg N."/>
            <person name="Kallberg Y."/>
            <person name="Kronander E."/>
        </authorList>
    </citation>
    <scope>NUCLEOTIDE SEQUENCE [LARGE SCALE GENOMIC DNA]</scope>
</reference>
<evidence type="ECO:0000256" key="9">
    <source>
        <dbReference type="ARBA" id="ARBA00023242"/>
    </source>
</evidence>
<keyword evidence="7" id="KW-0833">Ubl conjugation pathway</keyword>
<keyword evidence="9" id="KW-0539">Nucleus</keyword>
<evidence type="ECO:0000256" key="6">
    <source>
        <dbReference type="ARBA" id="ARBA00022771"/>
    </source>
</evidence>
<dbReference type="PROSITE" id="PS51044">
    <property type="entry name" value="ZF_SP_RING"/>
    <property type="match status" value="1"/>
</dbReference>
<proteinExistence type="inferred from homology"/>
<keyword evidence="6 10" id="KW-0863">Zinc-finger</keyword>